<evidence type="ECO:0000313" key="4">
    <source>
        <dbReference type="Proteomes" id="UP000321926"/>
    </source>
</evidence>
<dbReference type="SUPFAM" id="SSF53187">
    <property type="entry name" value="Zn-dependent exopeptidases"/>
    <property type="match status" value="1"/>
</dbReference>
<dbReference type="GO" id="GO:0006508">
    <property type="term" value="P:proteolysis"/>
    <property type="evidence" value="ECO:0007669"/>
    <property type="project" value="InterPro"/>
</dbReference>
<evidence type="ECO:0000259" key="2">
    <source>
        <dbReference type="Pfam" id="PF04389"/>
    </source>
</evidence>
<organism evidence="3 4">
    <name type="scientific">Pontibacter qinzhouensis</name>
    <dbReference type="NCBI Taxonomy" id="2603253"/>
    <lineage>
        <taxon>Bacteria</taxon>
        <taxon>Pseudomonadati</taxon>
        <taxon>Bacteroidota</taxon>
        <taxon>Cytophagia</taxon>
        <taxon>Cytophagales</taxon>
        <taxon>Hymenobacteraceae</taxon>
        <taxon>Pontibacter</taxon>
    </lineage>
</organism>
<name>A0A5C8KF22_9BACT</name>
<feature type="signal peptide" evidence="1">
    <location>
        <begin position="1"/>
        <end position="20"/>
    </location>
</feature>
<dbReference type="AlphaFoldDB" id="A0A5C8KF22"/>
<dbReference type="GO" id="GO:0008235">
    <property type="term" value="F:metalloexopeptidase activity"/>
    <property type="evidence" value="ECO:0007669"/>
    <property type="project" value="InterPro"/>
</dbReference>
<proteinExistence type="predicted"/>
<dbReference type="InterPro" id="IPR007484">
    <property type="entry name" value="Peptidase_M28"/>
</dbReference>
<keyword evidence="1" id="KW-0732">Signal</keyword>
<evidence type="ECO:0000313" key="3">
    <source>
        <dbReference type="EMBL" id="TXK52422.1"/>
    </source>
</evidence>
<sequence length="306" mass="34867">MFLKNCFALLLLFFSVHARAQQNLPDTAQLFQDIRVLSADSMAGRKSGTEGSRKAQRYLEQRFKQIGLTAYNKTYKQHVRLQKEKLVVEDAINLIGYIPGQTQEVLVVTAHYDHLGQRQASIFNGADDNASGVGAMLAIAAYFKKHQPYYTLLFVALDGEELGLQGANAFLNAPPVPLHNIMLNVNLDMLSINSKGELYASGSYHYPWLLPYLQQVKALPHAAIRVGHDRPEQGPQDWTNQSDHYQFHKRELPFIYFGVEDHTHYHQTTDTFENINRPFYADATALVLDFIQIVDQQHRPKPNQQK</sequence>
<comment type="caution">
    <text evidence="3">The sequence shown here is derived from an EMBL/GenBank/DDBJ whole genome shotgun (WGS) entry which is preliminary data.</text>
</comment>
<dbReference type="Proteomes" id="UP000321926">
    <property type="component" value="Unassembled WGS sequence"/>
</dbReference>
<gene>
    <name evidence="3" type="ORF">FVR03_01515</name>
</gene>
<dbReference type="Pfam" id="PF04389">
    <property type="entry name" value="Peptidase_M28"/>
    <property type="match status" value="1"/>
</dbReference>
<evidence type="ECO:0000256" key="1">
    <source>
        <dbReference type="SAM" id="SignalP"/>
    </source>
</evidence>
<dbReference type="EMBL" id="VRTY01000003">
    <property type="protein sequence ID" value="TXK52422.1"/>
    <property type="molecule type" value="Genomic_DNA"/>
</dbReference>
<feature type="domain" description="Peptidase M28" evidence="2">
    <location>
        <begin position="93"/>
        <end position="290"/>
    </location>
</feature>
<dbReference type="OrthoDB" id="1521787at2"/>
<feature type="chain" id="PRO_5023023684" evidence="1">
    <location>
        <begin position="21"/>
        <end position="306"/>
    </location>
</feature>
<dbReference type="PANTHER" id="PTHR12147">
    <property type="entry name" value="METALLOPEPTIDASE M28 FAMILY MEMBER"/>
    <property type="match status" value="1"/>
</dbReference>
<keyword evidence="4" id="KW-1185">Reference proteome</keyword>
<dbReference type="InterPro" id="IPR045175">
    <property type="entry name" value="M28_fam"/>
</dbReference>
<dbReference type="Gene3D" id="3.40.630.10">
    <property type="entry name" value="Zn peptidases"/>
    <property type="match status" value="1"/>
</dbReference>
<dbReference type="PANTHER" id="PTHR12147:SF26">
    <property type="entry name" value="PEPTIDASE M28 DOMAIN-CONTAINING PROTEIN"/>
    <property type="match status" value="1"/>
</dbReference>
<accession>A0A5C8KF22</accession>
<reference evidence="3 4" key="1">
    <citation type="submission" date="2019-08" db="EMBL/GenBank/DDBJ databases">
        <authorList>
            <person name="Shi S."/>
        </authorList>
    </citation>
    <scope>NUCLEOTIDE SEQUENCE [LARGE SCALE GENOMIC DNA]</scope>
    <source>
        <strain evidence="3 4">GY10130</strain>
    </source>
</reference>
<dbReference type="RefSeq" id="WP_147919994.1">
    <property type="nucleotide sequence ID" value="NZ_VRTY01000003.1"/>
</dbReference>
<protein>
    <submittedName>
        <fullName evidence="3">M28 family peptidase</fullName>
    </submittedName>
</protein>